<evidence type="ECO:0000313" key="11">
    <source>
        <dbReference type="Proteomes" id="UP001174839"/>
    </source>
</evidence>
<keyword evidence="3 7" id="KW-0812">Transmembrane</keyword>
<evidence type="ECO:0000256" key="1">
    <source>
        <dbReference type="ARBA" id="ARBA00004651"/>
    </source>
</evidence>
<protein>
    <submittedName>
        <fullName evidence="10">ABC transporter permease</fullName>
    </submittedName>
</protein>
<reference evidence="10" key="1">
    <citation type="submission" date="2023-06" db="EMBL/GenBank/DDBJ databases">
        <title>Robiginitalea aurantiacus sp. nov. and Algoriphagus sediminis sp. nov., isolated from coastal sediment.</title>
        <authorList>
            <person name="Zhou Z.Y."/>
            <person name="An J."/>
            <person name="Jia Y.W."/>
            <person name="Du Z.J."/>
        </authorList>
    </citation>
    <scope>NUCLEOTIDE SEQUENCE</scope>
    <source>
        <strain evidence="10">M39</strain>
    </source>
</reference>
<dbReference type="Pfam" id="PF02687">
    <property type="entry name" value="FtsX"/>
    <property type="match status" value="1"/>
</dbReference>
<evidence type="ECO:0000259" key="9">
    <source>
        <dbReference type="Pfam" id="PF12704"/>
    </source>
</evidence>
<accession>A0ABT7WC82</accession>
<dbReference type="InterPro" id="IPR025857">
    <property type="entry name" value="MacB_PCD"/>
</dbReference>
<comment type="subcellular location">
    <subcellularLocation>
        <location evidence="1">Cell membrane</location>
        <topology evidence="1">Multi-pass membrane protein</topology>
    </subcellularLocation>
</comment>
<dbReference type="Pfam" id="PF12704">
    <property type="entry name" value="MacB_PCD"/>
    <property type="match status" value="1"/>
</dbReference>
<feature type="transmembrane region" description="Helical" evidence="7">
    <location>
        <begin position="278"/>
        <end position="305"/>
    </location>
</feature>
<evidence type="ECO:0000256" key="7">
    <source>
        <dbReference type="SAM" id="Phobius"/>
    </source>
</evidence>
<comment type="similarity">
    <text evidence="6">Belongs to the ABC-4 integral membrane protein family.</text>
</comment>
<dbReference type="PANTHER" id="PTHR30572:SF4">
    <property type="entry name" value="ABC TRANSPORTER PERMEASE YTRF"/>
    <property type="match status" value="1"/>
</dbReference>
<feature type="domain" description="MacB-like periplasmic core" evidence="9">
    <location>
        <begin position="21"/>
        <end position="229"/>
    </location>
</feature>
<evidence type="ECO:0000313" key="10">
    <source>
        <dbReference type="EMBL" id="MDM9630444.1"/>
    </source>
</evidence>
<dbReference type="EMBL" id="JAUDUY010000001">
    <property type="protein sequence ID" value="MDM9630444.1"/>
    <property type="molecule type" value="Genomic_DNA"/>
</dbReference>
<dbReference type="InterPro" id="IPR003838">
    <property type="entry name" value="ABC3_permease_C"/>
</dbReference>
<keyword evidence="11" id="KW-1185">Reference proteome</keyword>
<evidence type="ECO:0000256" key="4">
    <source>
        <dbReference type="ARBA" id="ARBA00022989"/>
    </source>
</evidence>
<comment type="caution">
    <text evidence="10">The sequence shown here is derived from an EMBL/GenBank/DDBJ whole genome shotgun (WGS) entry which is preliminary data.</text>
</comment>
<keyword evidence="5 7" id="KW-0472">Membrane</keyword>
<evidence type="ECO:0000256" key="6">
    <source>
        <dbReference type="ARBA" id="ARBA00038076"/>
    </source>
</evidence>
<dbReference type="PANTHER" id="PTHR30572">
    <property type="entry name" value="MEMBRANE COMPONENT OF TRANSPORTER-RELATED"/>
    <property type="match status" value="1"/>
</dbReference>
<keyword evidence="4 7" id="KW-1133">Transmembrane helix</keyword>
<feature type="transmembrane region" description="Helical" evidence="7">
    <location>
        <begin position="21"/>
        <end position="41"/>
    </location>
</feature>
<feature type="transmembrane region" description="Helical" evidence="7">
    <location>
        <begin position="370"/>
        <end position="393"/>
    </location>
</feature>
<feature type="domain" description="ABC3 transporter permease C-terminal" evidence="8">
    <location>
        <begin position="285"/>
        <end position="403"/>
    </location>
</feature>
<dbReference type="Proteomes" id="UP001174839">
    <property type="component" value="Unassembled WGS sequence"/>
</dbReference>
<evidence type="ECO:0000256" key="3">
    <source>
        <dbReference type="ARBA" id="ARBA00022692"/>
    </source>
</evidence>
<evidence type="ECO:0000259" key="8">
    <source>
        <dbReference type="Pfam" id="PF02687"/>
    </source>
</evidence>
<organism evidence="10 11">
    <name type="scientific">Robiginitalea aurantiaca</name>
    <dbReference type="NCBI Taxonomy" id="3056915"/>
    <lineage>
        <taxon>Bacteria</taxon>
        <taxon>Pseudomonadati</taxon>
        <taxon>Bacteroidota</taxon>
        <taxon>Flavobacteriia</taxon>
        <taxon>Flavobacteriales</taxon>
        <taxon>Flavobacteriaceae</taxon>
        <taxon>Robiginitalea</taxon>
    </lineage>
</organism>
<dbReference type="RefSeq" id="WP_289723801.1">
    <property type="nucleotide sequence ID" value="NZ_JAUDUY010000001.1"/>
</dbReference>
<proteinExistence type="inferred from homology"/>
<dbReference type="InterPro" id="IPR050250">
    <property type="entry name" value="Macrolide_Exporter_MacB"/>
</dbReference>
<keyword evidence="2" id="KW-1003">Cell membrane</keyword>
<gene>
    <name evidence="10" type="ORF">QU605_03125</name>
</gene>
<evidence type="ECO:0000256" key="5">
    <source>
        <dbReference type="ARBA" id="ARBA00023136"/>
    </source>
</evidence>
<feature type="transmembrane region" description="Helical" evidence="7">
    <location>
        <begin position="326"/>
        <end position="350"/>
    </location>
</feature>
<evidence type="ECO:0000256" key="2">
    <source>
        <dbReference type="ARBA" id="ARBA00022475"/>
    </source>
</evidence>
<sequence>MFSRDTWREIFVTIRKNKLRTFLSGFTVSLGILIFITLFGMGNGLVNTFDEFFSQDATNVIYVFPGRTSIPYKGYKSNRTIEFDNSDLKDIEETFPMFVEYISPRIFRTATTTYGEESNDYTTIGVDWGQQFAEKTIIMQGRYINQRDVEERTRNAVIGRLVEVDLFNGRNAIGKFIDIGGSVFKVVGVFQDEGGDNEERQIYIPYTTRQLIEKNTDKINQIVIQFKPELGYTGAVALEKNLVRFLKDKKFISPDDQNGFFVRNVAENLKQNQDFAGVLQLIVSVVAFGTIIAGIIGISNIMVYVVKERTKEIGIRKAIGATPKRVIGSILLESIFITTVSGFTGMLIGIGVLKWIGNTLKEDYFITNPYISTGVAIFATIILIFFGALAGYIPARRAARIKPIVALRNE</sequence>
<name>A0ABT7WC82_9FLAO</name>